<comment type="caution">
    <text evidence="1">The sequence shown here is derived from an EMBL/GenBank/DDBJ whole genome shotgun (WGS) entry which is preliminary data.</text>
</comment>
<dbReference type="AlphaFoldDB" id="A0A7V4TYM4"/>
<dbReference type="SUPFAM" id="SSF116734">
    <property type="entry name" value="DNA methylase specificity domain"/>
    <property type="match status" value="1"/>
</dbReference>
<name>A0A7V4TYM4_CALAY</name>
<dbReference type="Proteomes" id="UP000885779">
    <property type="component" value="Unassembled WGS sequence"/>
</dbReference>
<gene>
    <name evidence="1" type="ORF">ENK44_02490</name>
</gene>
<evidence type="ECO:0000313" key="1">
    <source>
        <dbReference type="EMBL" id="HGY54548.1"/>
    </source>
</evidence>
<organism evidence="1">
    <name type="scientific">Caldithrix abyssi</name>
    <dbReference type="NCBI Taxonomy" id="187145"/>
    <lineage>
        <taxon>Bacteria</taxon>
        <taxon>Pseudomonadati</taxon>
        <taxon>Calditrichota</taxon>
        <taxon>Calditrichia</taxon>
        <taxon>Calditrichales</taxon>
        <taxon>Calditrichaceae</taxon>
        <taxon>Caldithrix</taxon>
    </lineage>
</organism>
<accession>A0A7V4TYM4</accession>
<dbReference type="EMBL" id="DRQG01000022">
    <property type="protein sequence ID" value="HGY54548.1"/>
    <property type="molecule type" value="Genomic_DNA"/>
</dbReference>
<reference evidence="1" key="1">
    <citation type="journal article" date="2020" name="mSystems">
        <title>Genome- and Community-Level Interaction Insights into Carbon Utilization and Element Cycling Functions of Hydrothermarchaeota in Hydrothermal Sediment.</title>
        <authorList>
            <person name="Zhou Z."/>
            <person name="Liu Y."/>
            <person name="Xu W."/>
            <person name="Pan J."/>
            <person name="Luo Z.H."/>
            <person name="Li M."/>
        </authorList>
    </citation>
    <scope>NUCLEOTIDE SEQUENCE [LARGE SCALE GENOMIC DNA]</scope>
    <source>
        <strain evidence="1">HyVt-577</strain>
    </source>
</reference>
<sequence length="90" mass="10504">MSTFRKVELGAIANFINGFAFKPSDWNNKGKKIIRIQNLTDTNKPYNLTDLEIPEKYKVKKGTFSYHGVQLLMFMNGKMKQHYLINIFSK</sequence>
<proteinExistence type="predicted"/>
<protein>
    <submittedName>
        <fullName evidence="1">Uncharacterized protein</fullName>
    </submittedName>
</protein>